<dbReference type="PANTHER" id="PTHR13696:SF99">
    <property type="entry name" value="COBYRINIC ACID AC-DIAMIDE SYNTHASE"/>
    <property type="match status" value="1"/>
</dbReference>
<dbReference type="InterPro" id="IPR027417">
    <property type="entry name" value="P-loop_NTPase"/>
</dbReference>
<dbReference type="AlphaFoldDB" id="A0A1H2XMY1"/>
<gene>
    <name evidence="2" type="ORF">SAMN04489725_1235</name>
</gene>
<dbReference type="PANTHER" id="PTHR13696">
    <property type="entry name" value="P-LOOP CONTAINING NUCLEOSIDE TRIPHOSPHATE HYDROLASE"/>
    <property type="match status" value="1"/>
</dbReference>
<protein>
    <submittedName>
        <fullName evidence="2">Chromosome partitioning protein</fullName>
    </submittedName>
</protein>
<evidence type="ECO:0000313" key="3">
    <source>
        <dbReference type="Proteomes" id="UP000182589"/>
    </source>
</evidence>
<evidence type="ECO:0000259" key="1">
    <source>
        <dbReference type="Pfam" id="PF13614"/>
    </source>
</evidence>
<evidence type="ECO:0000313" key="2">
    <source>
        <dbReference type="EMBL" id="SDW94195.1"/>
    </source>
</evidence>
<keyword evidence="3" id="KW-1185">Reference proteome</keyword>
<name>A0A1H2XMY1_9BACL</name>
<proteinExistence type="predicted"/>
<dbReference type="SUPFAM" id="SSF52540">
    <property type="entry name" value="P-loop containing nucleoside triphosphate hydrolases"/>
    <property type="match status" value="1"/>
</dbReference>
<accession>A0A1H2XMY1</accession>
<dbReference type="RefSeq" id="WP_074693705.1">
    <property type="nucleotide sequence ID" value="NZ_FNOJ01000023.1"/>
</dbReference>
<dbReference type="STRING" id="89784.SAMN04489725_1235"/>
<organism evidence="2 3">
    <name type="scientific">Alicyclobacillus hesperidum</name>
    <dbReference type="NCBI Taxonomy" id="89784"/>
    <lineage>
        <taxon>Bacteria</taxon>
        <taxon>Bacillati</taxon>
        <taxon>Bacillota</taxon>
        <taxon>Bacilli</taxon>
        <taxon>Bacillales</taxon>
        <taxon>Alicyclobacillaceae</taxon>
        <taxon>Alicyclobacillus</taxon>
    </lineage>
</organism>
<dbReference type="Gene3D" id="3.40.50.300">
    <property type="entry name" value="P-loop containing nucleotide triphosphate hydrolases"/>
    <property type="match status" value="1"/>
</dbReference>
<feature type="domain" description="AAA" evidence="1">
    <location>
        <begin position="3"/>
        <end position="181"/>
    </location>
</feature>
<dbReference type="Proteomes" id="UP000182589">
    <property type="component" value="Unassembled WGS sequence"/>
</dbReference>
<sequence>MGKVISVGLQKGGVGKSTTTGLTSYILAHQGFRVLAVDFDSQGNLTQFLTRRSPYDFVHKTSLEACKERNPKPYVYAVSDRLDLLPAEDFLSQFDKWLYTEVPVSKQMTILQDTLDTVKDDYDFILIDLPPNLGGLTLNGVCASDYCVVVCQSEPFAYDALDRYMEIVQAAQERVNSNIRIAGILISLLDARTAIGNYITERVKEEYEGFVFNTVIRRKSRIIEFSVEGIQIKSKADREALAMYEEFVEELKKRVSE</sequence>
<dbReference type="Pfam" id="PF13614">
    <property type="entry name" value="AAA_31"/>
    <property type="match status" value="1"/>
</dbReference>
<reference evidence="3" key="1">
    <citation type="submission" date="2016-10" db="EMBL/GenBank/DDBJ databases">
        <authorList>
            <person name="Varghese N."/>
        </authorList>
    </citation>
    <scope>NUCLEOTIDE SEQUENCE [LARGE SCALE GENOMIC DNA]</scope>
    <source>
        <strain evidence="3">DSM 12489</strain>
    </source>
</reference>
<dbReference type="CDD" id="cd02042">
    <property type="entry name" value="ParAB_family"/>
    <property type="match status" value="1"/>
</dbReference>
<dbReference type="EMBL" id="FNOJ01000023">
    <property type="protein sequence ID" value="SDW94195.1"/>
    <property type="molecule type" value="Genomic_DNA"/>
</dbReference>
<dbReference type="InterPro" id="IPR025669">
    <property type="entry name" value="AAA_dom"/>
</dbReference>
<dbReference type="InterPro" id="IPR050678">
    <property type="entry name" value="DNA_Partitioning_ATPase"/>
</dbReference>